<dbReference type="Gene3D" id="3.40.630.30">
    <property type="match status" value="1"/>
</dbReference>
<feature type="domain" description="N-acetyltransferase" evidence="1">
    <location>
        <begin position="1"/>
        <end position="146"/>
    </location>
</feature>
<proteinExistence type="predicted"/>
<dbReference type="InterPro" id="IPR000182">
    <property type="entry name" value="GNAT_dom"/>
</dbReference>
<name>A0ABU9E2H0_9FLAO</name>
<dbReference type="Proteomes" id="UP001491349">
    <property type="component" value="Unassembled WGS sequence"/>
</dbReference>
<dbReference type="Pfam" id="PF13302">
    <property type="entry name" value="Acetyltransf_3"/>
    <property type="match status" value="1"/>
</dbReference>
<sequence length="146" mass="16845">MELKPIELKVDKSEEIYASENCKMLLNAYDDFYQKIGYYFPWIGYFVIKDNQIVGCCGFKGKPKDGKVEIAYWTFEEFEGQGIATFSCRELVLISQKFDPTMTITATTAPENNASTKILQHNGFEFTEVVQDHEIGDAWLWTLKNK</sequence>
<comment type="caution">
    <text evidence="2">The sequence shown here is derived from an EMBL/GenBank/DDBJ whole genome shotgun (WGS) entry which is preliminary data.</text>
</comment>
<evidence type="ECO:0000259" key="1">
    <source>
        <dbReference type="PROSITE" id="PS51186"/>
    </source>
</evidence>
<dbReference type="InterPro" id="IPR016181">
    <property type="entry name" value="Acyl_CoA_acyltransferase"/>
</dbReference>
<evidence type="ECO:0000313" key="3">
    <source>
        <dbReference type="Proteomes" id="UP001491349"/>
    </source>
</evidence>
<dbReference type="PROSITE" id="PS51186">
    <property type="entry name" value="GNAT"/>
    <property type="match status" value="1"/>
</dbReference>
<keyword evidence="3" id="KW-1185">Reference proteome</keyword>
<dbReference type="SUPFAM" id="SSF55729">
    <property type="entry name" value="Acyl-CoA N-acyltransferases (Nat)"/>
    <property type="match status" value="1"/>
</dbReference>
<protein>
    <submittedName>
        <fullName evidence="2">GNAT family protein</fullName>
        <ecNumber evidence="2">2.-.-.-</ecNumber>
    </submittedName>
</protein>
<reference evidence="2 3" key="1">
    <citation type="submission" date="2024-04" db="EMBL/GenBank/DDBJ databases">
        <title>draft genome sequnece of Flavobacterium buctense JCM 30750.</title>
        <authorList>
            <person name="Kim D.-U."/>
        </authorList>
    </citation>
    <scope>NUCLEOTIDE SEQUENCE [LARGE SCALE GENOMIC DNA]</scope>
    <source>
        <strain evidence="2 3">JCM 30750</strain>
    </source>
</reference>
<dbReference type="PANTHER" id="PTHR43792">
    <property type="entry name" value="GNAT FAMILY, PUTATIVE (AFU_ORTHOLOGUE AFUA_3G00765)-RELATED-RELATED"/>
    <property type="match status" value="1"/>
</dbReference>
<keyword evidence="2" id="KW-0808">Transferase</keyword>
<gene>
    <name evidence="2" type="ORF">WMW71_10790</name>
</gene>
<dbReference type="GO" id="GO:0016740">
    <property type="term" value="F:transferase activity"/>
    <property type="evidence" value="ECO:0007669"/>
    <property type="project" value="UniProtKB-KW"/>
</dbReference>
<organism evidence="2 3">
    <name type="scientific">Flavobacterium buctense</name>
    <dbReference type="NCBI Taxonomy" id="1648146"/>
    <lineage>
        <taxon>Bacteria</taxon>
        <taxon>Pseudomonadati</taxon>
        <taxon>Bacteroidota</taxon>
        <taxon>Flavobacteriia</taxon>
        <taxon>Flavobacteriales</taxon>
        <taxon>Flavobacteriaceae</taxon>
        <taxon>Flavobacterium</taxon>
    </lineage>
</organism>
<accession>A0ABU9E2H0</accession>
<dbReference type="InterPro" id="IPR051531">
    <property type="entry name" value="N-acetyltransferase"/>
</dbReference>
<evidence type="ECO:0000313" key="2">
    <source>
        <dbReference type="EMBL" id="MEK8180825.1"/>
    </source>
</evidence>
<dbReference type="RefSeq" id="WP_187661213.1">
    <property type="nucleotide sequence ID" value="NZ_JACTAB010000010.1"/>
</dbReference>
<dbReference type="EMBL" id="JBBPCB010000006">
    <property type="protein sequence ID" value="MEK8180825.1"/>
    <property type="molecule type" value="Genomic_DNA"/>
</dbReference>
<dbReference type="PANTHER" id="PTHR43792:SF13">
    <property type="entry name" value="ACETYLTRANSFERASE"/>
    <property type="match status" value="1"/>
</dbReference>
<dbReference type="EC" id="2.-.-.-" evidence="2"/>